<proteinExistence type="predicted"/>
<feature type="non-terminal residue" evidence="1">
    <location>
        <position position="1"/>
    </location>
</feature>
<dbReference type="Proteomes" id="UP000001307">
    <property type="component" value="Unassembled WGS sequence"/>
</dbReference>
<keyword evidence="2" id="KW-1185">Reference proteome</keyword>
<sequence>LTPTLTKTALRASWHPNWTFYTRAWGYDDTPGGTGGGNFGAGGGDCGGGDFGGGGADCGGG</sequence>
<evidence type="ECO:0000313" key="2">
    <source>
        <dbReference type="Proteomes" id="UP000001307"/>
    </source>
</evidence>
<dbReference type="EMBL" id="FN653760">
    <property type="protein sequence ID" value="CBY15944.1"/>
    <property type="molecule type" value="Genomic_DNA"/>
</dbReference>
<evidence type="ECO:0000313" key="1">
    <source>
        <dbReference type="EMBL" id="CBY15944.1"/>
    </source>
</evidence>
<dbReference type="InParanoid" id="E4Y250"/>
<reference evidence="1" key="1">
    <citation type="journal article" date="2010" name="Science">
        <title>Plasticity of animal genome architecture unmasked by rapid evolution of a pelagic tunicate.</title>
        <authorList>
            <person name="Denoeud F."/>
            <person name="Henriet S."/>
            <person name="Mungpakdee S."/>
            <person name="Aury J.M."/>
            <person name="Da Silva C."/>
            <person name="Brinkmann H."/>
            <person name="Mikhaleva J."/>
            <person name="Olsen L.C."/>
            <person name="Jubin C."/>
            <person name="Canestro C."/>
            <person name="Bouquet J.M."/>
            <person name="Danks G."/>
            <person name="Poulain J."/>
            <person name="Campsteijn C."/>
            <person name="Adamski M."/>
            <person name="Cross I."/>
            <person name="Yadetie F."/>
            <person name="Muffato M."/>
            <person name="Louis A."/>
            <person name="Butcher S."/>
            <person name="Tsagkogeorga G."/>
            <person name="Konrad A."/>
            <person name="Singh S."/>
            <person name="Jensen M.F."/>
            <person name="Cong E.H."/>
            <person name="Eikeseth-Otteraa H."/>
            <person name="Noel B."/>
            <person name="Anthouard V."/>
            <person name="Porcel B.M."/>
            <person name="Kachouri-Lafond R."/>
            <person name="Nishino A."/>
            <person name="Ugolini M."/>
            <person name="Chourrout P."/>
            <person name="Nishida H."/>
            <person name="Aasland R."/>
            <person name="Huzurbazar S."/>
            <person name="Westhof E."/>
            <person name="Delsuc F."/>
            <person name="Lehrach H."/>
            <person name="Reinhardt R."/>
            <person name="Weissenbach J."/>
            <person name="Roy S.W."/>
            <person name="Artiguenave F."/>
            <person name="Postlethwait J.H."/>
            <person name="Manak J.R."/>
            <person name="Thompson E.M."/>
            <person name="Jaillon O."/>
            <person name="Du Pasquier L."/>
            <person name="Boudinot P."/>
            <person name="Liberles D.A."/>
            <person name="Volff J.N."/>
            <person name="Philippe H."/>
            <person name="Lenhard B."/>
            <person name="Roest Crollius H."/>
            <person name="Wincker P."/>
            <person name="Chourrout D."/>
        </authorList>
    </citation>
    <scope>NUCLEOTIDE SEQUENCE [LARGE SCALE GENOMIC DNA]</scope>
</reference>
<name>E4Y250_OIKDI</name>
<protein>
    <submittedName>
        <fullName evidence="1">Uncharacterized protein</fullName>
    </submittedName>
</protein>
<organism evidence="1">
    <name type="scientific">Oikopleura dioica</name>
    <name type="common">Tunicate</name>
    <dbReference type="NCBI Taxonomy" id="34765"/>
    <lineage>
        <taxon>Eukaryota</taxon>
        <taxon>Metazoa</taxon>
        <taxon>Chordata</taxon>
        <taxon>Tunicata</taxon>
        <taxon>Appendicularia</taxon>
        <taxon>Copelata</taxon>
        <taxon>Oikopleuridae</taxon>
        <taxon>Oikopleura</taxon>
    </lineage>
</organism>
<gene>
    <name evidence="1" type="ORF">GSOID_T00016237001</name>
</gene>
<dbReference type="AlphaFoldDB" id="E4Y250"/>
<accession>E4Y250</accession>